<sequence>METKKFKRFDLKLPQPKFGGELTSLVLELEHLRRLQLEGTTNPYIFFQLKKLFHTLESIGSARIEGNNTTISQFIETQLEDRPFVNEKVEEIRNIERAMRWVDEIVNEQEINRGFISELHKIIVSNLTPPPDGEGDYNPGNYRKHQVEINGTDHIPPPGYLVEELMDELLEFINKDVPAQYDLLKIATAHHRFMWIHPFGNGNGRTGRLFTYAMLVKTGFQVNIGQILNPTAVFCIDRDKYYELLSKADTGNDSDIENWSIYVLSGLKNEIEKIEKLTDEQFVLNNLLLPSLSYSLKMKYIDEEEFSILKTTAQKKVIQAGDLKSILKGIHQTTISRKIRSLRDKKMLEAESKNGNKYHLNFVNNFLIRGMINALGNEGYIPLNE</sequence>
<dbReference type="InterPro" id="IPR036597">
    <property type="entry name" value="Fido-like_dom_sf"/>
</dbReference>
<proteinExistence type="predicted"/>
<keyword evidence="3" id="KW-1185">Reference proteome</keyword>
<accession>A0ABU5ZQC4</accession>
<dbReference type="Proteomes" id="UP001327027">
    <property type="component" value="Unassembled WGS sequence"/>
</dbReference>
<feature type="domain" description="Fido" evidence="1">
    <location>
        <begin position="111"/>
        <end position="265"/>
    </location>
</feature>
<dbReference type="EMBL" id="JAYKLX010000001">
    <property type="protein sequence ID" value="MEB3344279.1"/>
    <property type="molecule type" value="Genomic_DNA"/>
</dbReference>
<dbReference type="Pfam" id="PF02661">
    <property type="entry name" value="Fic"/>
    <property type="match status" value="1"/>
</dbReference>
<protein>
    <submittedName>
        <fullName evidence="2">Fic family protein</fullName>
    </submittedName>
</protein>
<dbReference type="InterPro" id="IPR003812">
    <property type="entry name" value="Fido"/>
</dbReference>
<evidence type="ECO:0000313" key="2">
    <source>
        <dbReference type="EMBL" id="MEB3344279.1"/>
    </source>
</evidence>
<evidence type="ECO:0000313" key="3">
    <source>
        <dbReference type="Proteomes" id="UP001327027"/>
    </source>
</evidence>
<dbReference type="PANTHER" id="PTHR13504:SF38">
    <property type="entry name" value="FIDO DOMAIN-CONTAINING PROTEIN"/>
    <property type="match status" value="1"/>
</dbReference>
<dbReference type="PANTHER" id="PTHR13504">
    <property type="entry name" value="FIDO DOMAIN-CONTAINING PROTEIN DDB_G0283145"/>
    <property type="match status" value="1"/>
</dbReference>
<gene>
    <name evidence="2" type="ORF">U6A24_02345</name>
</gene>
<organism evidence="2 3">
    <name type="scientific">Aquimarina gracilis</name>
    <dbReference type="NCBI Taxonomy" id="874422"/>
    <lineage>
        <taxon>Bacteria</taxon>
        <taxon>Pseudomonadati</taxon>
        <taxon>Bacteroidota</taxon>
        <taxon>Flavobacteriia</taxon>
        <taxon>Flavobacteriales</taxon>
        <taxon>Flavobacteriaceae</taxon>
        <taxon>Aquimarina</taxon>
    </lineage>
</organism>
<dbReference type="SUPFAM" id="SSF140931">
    <property type="entry name" value="Fic-like"/>
    <property type="match status" value="1"/>
</dbReference>
<reference evidence="2 3" key="1">
    <citation type="journal article" date="2013" name="Int. J. Syst. Evol. Microbiol.">
        <title>Aquimarina gracilis sp. nov., isolated from the gut microflora of a mussel, Mytilus coruscus, and emended description of Aquimarina spongiae.</title>
        <authorList>
            <person name="Park S.C."/>
            <person name="Choe H.N."/>
            <person name="Baik K.S."/>
            <person name="Seong C.N."/>
        </authorList>
    </citation>
    <scope>NUCLEOTIDE SEQUENCE [LARGE SCALE GENOMIC DNA]</scope>
    <source>
        <strain evidence="2 3">PSC32</strain>
    </source>
</reference>
<dbReference type="PROSITE" id="PS51459">
    <property type="entry name" value="FIDO"/>
    <property type="match status" value="1"/>
</dbReference>
<comment type="caution">
    <text evidence="2">The sequence shown here is derived from an EMBL/GenBank/DDBJ whole genome shotgun (WGS) entry which is preliminary data.</text>
</comment>
<dbReference type="InterPro" id="IPR040198">
    <property type="entry name" value="Fido_containing"/>
</dbReference>
<name>A0ABU5ZQC4_9FLAO</name>
<dbReference type="RefSeq" id="WP_324178327.1">
    <property type="nucleotide sequence ID" value="NZ_BAABAW010000016.1"/>
</dbReference>
<dbReference type="Gene3D" id="1.10.3290.10">
    <property type="entry name" value="Fido-like domain"/>
    <property type="match status" value="1"/>
</dbReference>
<evidence type="ECO:0000259" key="1">
    <source>
        <dbReference type="PROSITE" id="PS51459"/>
    </source>
</evidence>